<comment type="caution">
    <text evidence="1">The sequence shown here is derived from an EMBL/GenBank/DDBJ whole genome shotgun (WGS) entry which is preliminary data.</text>
</comment>
<protein>
    <submittedName>
        <fullName evidence="1">Uncharacterized protein</fullName>
    </submittedName>
</protein>
<dbReference type="Proteomes" id="UP000580250">
    <property type="component" value="Unassembled WGS sequence"/>
</dbReference>
<accession>A0A6V7W999</accession>
<proteinExistence type="predicted"/>
<evidence type="ECO:0000313" key="1">
    <source>
        <dbReference type="EMBL" id="CAD2183520.1"/>
    </source>
</evidence>
<organism evidence="1 2">
    <name type="scientific">Meloidogyne enterolobii</name>
    <name type="common">Root-knot nematode worm</name>
    <name type="synonym">Meloidogyne mayaguensis</name>
    <dbReference type="NCBI Taxonomy" id="390850"/>
    <lineage>
        <taxon>Eukaryota</taxon>
        <taxon>Metazoa</taxon>
        <taxon>Ecdysozoa</taxon>
        <taxon>Nematoda</taxon>
        <taxon>Chromadorea</taxon>
        <taxon>Rhabditida</taxon>
        <taxon>Tylenchina</taxon>
        <taxon>Tylenchomorpha</taxon>
        <taxon>Tylenchoidea</taxon>
        <taxon>Meloidogynidae</taxon>
        <taxon>Meloidogyninae</taxon>
        <taxon>Meloidogyne</taxon>
    </lineage>
</organism>
<dbReference type="AlphaFoldDB" id="A0A6V7W999"/>
<gene>
    <name evidence="1" type="ORF">MENT_LOCUS35820</name>
</gene>
<sequence>MEERKKSDHTLRFIGKNLVNGLFEKTIGDLIKLNDLNPGLKFVKIKNKWIEFDSDCCDNMCINSFKPIGNCIKGSGYGNIIDEENIKYINCLDGKGGCDKEIIVCTENPFNPPQSCINYPLYYFEVKCKVERELSSNGVNSMIIIGFKDCIENKYISYLCKRS</sequence>
<dbReference type="EMBL" id="CAJEWN010000471">
    <property type="protein sequence ID" value="CAD2183520.1"/>
    <property type="molecule type" value="Genomic_DNA"/>
</dbReference>
<name>A0A6V7W999_MELEN</name>
<reference evidence="1 2" key="1">
    <citation type="submission" date="2020-08" db="EMBL/GenBank/DDBJ databases">
        <authorList>
            <person name="Koutsovoulos G."/>
            <person name="Danchin GJ E."/>
        </authorList>
    </citation>
    <scope>NUCLEOTIDE SEQUENCE [LARGE SCALE GENOMIC DNA]</scope>
</reference>
<evidence type="ECO:0000313" key="2">
    <source>
        <dbReference type="Proteomes" id="UP000580250"/>
    </source>
</evidence>